<name>A0A0H5Q500_9ZZZZ</name>
<sequence length="85" mass="9173">MSIALVPVVTLTPGVKDPLSLVVLAERWGRSRAERDHLIGQGAGMEAMRVVDKRVEVQRRALDAALARAVPGYDPGDLRDAVDVV</sequence>
<protein>
    <submittedName>
        <fullName evidence="1">Uncharacterized protein</fullName>
    </submittedName>
</protein>
<organism evidence="1">
    <name type="scientific">uncultured prokaryote</name>
    <dbReference type="NCBI Taxonomy" id="198431"/>
    <lineage>
        <taxon>unclassified sequences</taxon>
        <taxon>environmental samples</taxon>
    </lineage>
</organism>
<evidence type="ECO:0000313" key="1">
    <source>
        <dbReference type="EMBL" id="CRY96479.1"/>
    </source>
</evidence>
<proteinExistence type="predicted"/>
<reference evidence="1" key="1">
    <citation type="submission" date="2015-06" db="EMBL/GenBank/DDBJ databases">
        <authorList>
            <person name="Joergensen T."/>
        </authorList>
    </citation>
    <scope>NUCLEOTIDE SEQUENCE</scope>
    <source>
        <strain evidence="1">RGFK1106</strain>
    </source>
</reference>
<dbReference type="AlphaFoldDB" id="A0A0H5Q500"/>
<accession>A0A0H5Q500</accession>
<dbReference type="EMBL" id="LN853687">
    <property type="protein sequence ID" value="CRY96479.1"/>
    <property type="molecule type" value="Genomic_DNA"/>
</dbReference>
<reference evidence="1" key="2">
    <citation type="submission" date="2015-07" db="EMBL/GenBank/DDBJ databases">
        <title>Plasmids, circular viruses and viroids from rat gut.</title>
        <authorList>
            <person name="Jorgensen T.J."/>
            <person name="Hansen M.A."/>
            <person name="Xu Z."/>
            <person name="Tabak M.A."/>
            <person name="Sorensen S.J."/>
            <person name="Hansen L.H."/>
        </authorList>
    </citation>
    <scope>NUCLEOTIDE SEQUENCE</scope>
    <source>
        <strain evidence="1">RGFK1106</strain>
    </source>
</reference>